<reference evidence="3" key="1">
    <citation type="submission" date="2020-05" db="EMBL/GenBank/DDBJ databases">
        <authorList>
            <person name="Chiriac C."/>
            <person name="Salcher M."/>
            <person name="Ghai R."/>
            <person name="Kavagutti S V."/>
        </authorList>
    </citation>
    <scope>NUCLEOTIDE SEQUENCE</scope>
</reference>
<gene>
    <name evidence="3" type="ORF">UFOPK2975_01284</name>
</gene>
<organism evidence="3">
    <name type="scientific">freshwater metagenome</name>
    <dbReference type="NCBI Taxonomy" id="449393"/>
    <lineage>
        <taxon>unclassified sequences</taxon>
        <taxon>metagenomes</taxon>
        <taxon>ecological metagenomes</taxon>
    </lineage>
</organism>
<dbReference type="SUPFAM" id="SSF51556">
    <property type="entry name" value="Metallo-dependent hydrolases"/>
    <property type="match status" value="1"/>
</dbReference>
<keyword evidence="2" id="KW-0378">Hydrolase</keyword>
<dbReference type="EMBL" id="CAFAAG010000134">
    <property type="protein sequence ID" value="CAB4801617.1"/>
    <property type="molecule type" value="Genomic_DNA"/>
</dbReference>
<dbReference type="AlphaFoldDB" id="A0A6J6Y7K9"/>
<sequence>MQPIEWVDTHCHVYEESIPGGADGALQAARDAGVTTMIVIGTDATTTQQAITIAALHRDVYATVGLHPHDAKLGLDTVLPFVGAPKVVGIGECGLDFFYDHSDRDVQRDVFAAQIDLANKHNLPLVIHTREAWADTFDVLDSVGVPERTIFHCFTGGENEARECVKRGAYLSFSGIVTFKTADDVREAALWCPPENMLLETDAPFLAPVPHRGRPNQPSLVPTVGTFIADLRGEPVAQLAQTTTRNARLAFPGIAP</sequence>
<name>A0A6J6Y7K9_9ZZZZ</name>
<dbReference type="GO" id="GO:0005829">
    <property type="term" value="C:cytosol"/>
    <property type="evidence" value="ECO:0007669"/>
    <property type="project" value="TreeGrafter"/>
</dbReference>
<dbReference type="GO" id="GO:0046872">
    <property type="term" value="F:metal ion binding"/>
    <property type="evidence" value="ECO:0007669"/>
    <property type="project" value="UniProtKB-KW"/>
</dbReference>
<keyword evidence="1" id="KW-0479">Metal-binding</keyword>
<dbReference type="InterPro" id="IPR015991">
    <property type="entry name" value="TatD/YcfH-like"/>
</dbReference>
<dbReference type="NCBIfam" id="TIGR00010">
    <property type="entry name" value="YchF/TatD family DNA exonuclease"/>
    <property type="match status" value="1"/>
</dbReference>
<proteinExistence type="predicted"/>
<dbReference type="CDD" id="cd01310">
    <property type="entry name" value="TatD_DNAse"/>
    <property type="match status" value="1"/>
</dbReference>
<dbReference type="PIRSF" id="PIRSF005902">
    <property type="entry name" value="DNase_TatD"/>
    <property type="match status" value="1"/>
</dbReference>
<evidence type="ECO:0000313" key="3">
    <source>
        <dbReference type="EMBL" id="CAB4801617.1"/>
    </source>
</evidence>
<dbReference type="PANTHER" id="PTHR46124">
    <property type="entry name" value="D-AMINOACYL-TRNA DEACYLASE"/>
    <property type="match status" value="1"/>
</dbReference>
<evidence type="ECO:0000256" key="1">
    <source>
        <dbReference type="ARBA" id="ARBA00022723"/>
    </source>
</evidence>
<protein>
    <submittedName>
        <fullName evidence="3">Unannotated protein</fullName>
    </submittedName>
</protein>
<dbReference type="FunFam" id="3.20.20.140:FF:000005">
    <property type="entry name" value="TatD family hydrolase"/>
    <property type="match status" value="1"/>
</dbReference>
<evidence type="ECO:0000256" key="2">
    <source>
        <dbReference type="ARBA" id="ARBA00022801"/>
    </source>
</evidence>
<accession>A0A6J6Y7K9</accession>
<dbReference type="Gene3D" id="3.20.20.140">
    <property type="entry name" value="Metal-dependent hydrolases"/>
    <property type="match status" value="1"/>
</dbReference>
<dbReference type="GO" id="GO:0016788">
    <property type="term" value="F:hydrolase activity, acting on ester bonds"/>
    <property type="evidence" value="ECO:0007669"/>
    <property type="project" value="InterPro"/>
</dbReference>
<dbReference type="InterPro" id="IPR001130">
    <property type="entry name" value="TatD-like"/>
</dbReference>
<dbReference type="InterPro" id="IPR032466">
    <property type="entry name" value="Metal_Hydrolase"/>
</dbReference>
<dbReference type="Pfam" id="PF01026">
    <property type="entry name" value="TatD_DNase"/>
    <property type="match status" value="1"/>
</dbReference>
<dbReference type="GO" id="GO:0004536">
    <property type="term" value="F:DNA nuclease activity"/>
    <property type="evidence" value="ECO:0007669"/>
    <property type="project" value="InterPro"/>
</dbReference>
<dbReference type="PANTHER" id="PTHR46124:SF2">
    <property type="entry name" value="D-AMINOACYL-TRNA DEACYLASE"/>
    <property type="match status" value="1"/>
</dbReference>